<feature type="compositionally biased region" description="Basic residues" evidence="1">
    <location>
        <begin position="63"/>
        <end position="77"/>
    </location>
</feature>
<feature type="compositionally biased region" description="Basic and acidic residues" evidence="1">
    <location>
        <begin position="78"/>
        <end position="88"/>
    </location>
</feature>
<gene>
    <name evidence="2" type="ORF">PT974_10013</name>
</gene>
<comment type="caution">
    <text evidence="2">The sequence shown here is derived from an EMBL/GenBank/DDBJ whole genome shotgun (WGS) entry which is preliminary data.</text>
</comment>
<dbReference type="Proteomes" id="UP001338125">
    <property type="component" value="Unassembled WGS sequence"/>
</dbReference>
<evidence type="ECO:0008006" key="4">
    <source>
        <dbReference type="Google" id="ProtNLM"/>
    </source>
</evidence>
<reference evidence="2 3" key="1">
    <citation type="submission" date="2024-01" db="EMBL/GenBank/DDBJ databases">
        <title>Complete genome of Cladobotryum mycophilum ATHUM6906.</title>
        <authorList>
            <person name="Christinaki A.C."/>
            <person name="Myridakis A.I."/>
            <person name="Kouvelis V.N."/>
        </authorList>
    </citation>
    <scope>NUCLEOTIDE SEQUENCE [LARGE SCALE GENOMIC DNA]</scope>
    <source>
        <strain evidence="2 3">ATHUM6906</strain>
    </source>
</reference>
<organism evidence="2 3">
    <name type="scientific">Cladobotryum mycophilum</name>
    <dbReference type="NCBI Taxonomy" id="491253"/>
    <lineage>
        <taxon>Eukaryota</taxon>
        <taxon>Fungi</taxon>
        <taxon>Dikarya</taxon>
        <taxon>Ascomycota</taxon>
        <taxon>Pezizomycotina</taxon>
        <taxon>Sordariomycetes</taxon>
        <taxon>Hypocreomycetidae</taxon>
        <taxon>Hypocreales</taxon>
        <taxon>Hypocreaceae</taxon>
        <taxon>Cladobotryum</taxon>
    </lineage>
</organism>
<evidence type="ECO:0000313" key="3">
    <source>
        <dbReference type="Proteomes" id="UP001338125"/>
    </source>
</evidence>
<name>A0ABR0S9S2_9HYPO</name>
<sequence length="88" mass="10181">MKRTTKTPLPAFCISLSTSPHCDNSTSENFLKQRVTFVCNKRNSFQDTRIVRGSDSTGDQAVRKLRRNHRYGRGQNKRRQEQHVDESA</sequence>
<accession>A0ABR0S9S2</accession>
<evidence type="ECO:0000313" key="2">
    <source>
        <dbReference type="EMBL" id="KAK5988530.1"/>
    </source>
</evidence>
<proteinExistence type="predicted"/>
<keyword evidence="3" id="KW-1185">Reference proteome</keyword>
<dbReference type="EMBL" id="JAVFKD010000015">
    <property type="protein sequence ID" value="KAK5988530.1"/>
    <property type="molecule type" value="Genomic_DNA"/>
</dbReference>
<feature type="region of interest" description="Disordered" evidence="1">
    <location>
        <begin position="50"/>
        <end position="88"/>
    </location>
</feature>
<protein>
    <recommendedName>
        <fullName evidence="4">Secreted protein</fullName>
    </recommendedName>
</protein>
<evidence type="ECO:0000256" key="1">
    <source>
        <dbReference type="SAM" id="MobiDB-lite"/>
    </source>
</evidence>